<organism evidence="2 3">
    <name type="scientific">Pholiota conissans</name>
    <dbReference type="NCBI Taxonomy" id="109636"/>
    <lineage>
        <taxon>Eukaryota</taxon>
        <taxon>Fungi</taxon>
        <taxon>Dikarya</taxon>
        <taxon>Basidiomycota</taxon>
        <taxon>Agaricomycotina</taxon>
        <taxon>Agaricomycetes</taxon>
        <taxon>Agaricomycetidae</taxon>
        <taxon>Agaricales</taxon>
        <taxon>Agaricineae</taxon>
        <taxon>Strophariaceae</taxon>
        <taxon>Pholiota</taxon>
    </lineage>
</organism>
<keyword evidence="1" id="KW-0732">Signal</keyword>
<dbReference type="AlphaFoldDB" id="A0A9P5YSR8"/>
<feature type="chain" id="PRO_5040243783" evidence="1">
    <location>
        <begin position="22"/>
        <end position="115"/>
    </location>
</feature>
<dbReference type="Proteomes" id="UP000807469">
    <property type="component" value="Unassembled WGS sequence"/>
</dbReference>
<dbReference type="EMBL" id="MU155346">
    <property type="protein sequence ID" value="KAF9475142.1"/>
    <property type="molecule type" value="Genomic_DNA"/>
</dbReference>
<gene>
    <name evidence="2" type="ORF">BDN70DRAFT_884092</name>
</gene>
<comment type="caution">
    <text evidence="2">The sequence shown here is derived from an EMBL/GenBank/DDBJ whole genome shotgun (WGS) entry which is preliminary data.</text>
</comment>
<name>A0A9P5YSR8_9AGAR</name>
<evidence type="ECO:0000313" key="2">
    <source>
        <dbReference type="EMBL" id="KAF9475142.1"/>
    </source>
</evidence>
<protein>
    <submittedName>
        <fullName evidence="2">Uncharacterized protein</fullName>
    </submittedName>
</protein>
<accession>A0A9P5YSR8</accession>
<feature type="signal peptide" evidence="1">
    <location>
        <begin position="1"/>
        <end position="21"/>
    </location>
</feature>
<proteinExistence type="predicted"/>
<keyword evidence="3" id="KW-1185">Reference proteome</keyword>
<reference evidence="2" key="1">
    <citation type="submission" date="2020-11" db="EMBL/GenBank/DDBJ databases">
        <authorList>
            <consortium name="DOE Joint Genome Institute"/>
            <person name="Ahrendt S."/>
            <person name="Riley R."/>
            <person name="Andreopoulos W."/>
            <person name="Labutti K."/>
            <person name="Pangilinan J."/>
            <person name="Ruiz-Duenas F.J."/>
            <person name="Barrasa J.M."/>
            <person name="Sanchez-Garcia M."/>
            <person name="Camarero S."/>
            <person name="Miyauchi S."/>
            <person name="Serrano A."/>
            <person name="Linde D."/>
            <person name="Babiker R."/>
            <person name="Drula E."/>
            <person name="Ayuso-Fernandez I."/>
            <person name="Pacheco R."/>
            <person name="Padilla G."/>
            <person name="Ferreira P."/>
            <person name="Barriuso J."/>
            <person name="Kellner H."/>
            <person name="Castanera R."/>
            <person name="Alfaro M."/>
            <person name="Ramirez L."/>
            <person name="Pisabarro A.G."/>
            <person name="Kuo A."/>
            <person name="Tritt A."/>
            <person name="Lipzen A."/>
            <person name="He G."/>
            <person name="Yan M."/>
            <person name="Ng V."/>
            <person name="Cullen D."/>
            <person name="Martin F."/>
            <person name="Rosso M.-N."/>
            <person name="Henrissat B."/>
            <person name="Hibbett D."/>
            <person name="Martinez A.T."/>
            <person name="Grigoriev I.V."/>
        </authorList>
    </citation>
    <scope>NUCLEOTIDE SEQUENCE</scope>
    <source>
        <strain evidence="2">CIRM-BRFM 674</strain>
    </source>
</reference>
<evidence type="ECO:0000256" key="1">
    <source>
        <dbReference type="SAM" id="SignalP"/>
    </source>
</evidence>
<sequence length="115" mass="12792">MHFSTLFTTFIVIATTTNALAFPAVQSENQEALVVADNYNDLDLVAAYNDVPAANDDEDMYADYATDSNTAFDNELIFGDDDIDAEDAELIREWRALGRIFHHVIRVGINKSTLS</sequence>
<feature type="non-terminal residue" evidence="2">
    <location>
        <position position="115"/>
    </location>
</feature>
<evidence type="ECO:0000313" key="3">
    <source>
        <dbReference type="Proteomes" id="UP000807469"/>
    </source>
</evidence>